<proteinExistence type="predicted"/>
<gene>
    <name evidence="1" type="ORF">HPG69_016023</name>
</gene>
<reference evidence="1 2" key="1">
    <citation type="journal article" date="2020" name="Mol. Biol. Evol.">
        <title>Interspecific Gene Flow and the Evolution of Specialization in Black and White Rhinoceros.</title>
        <authorList>
            <person name="Moodley Y."/>
            <person name="Westbury M.V."/>
            <person name="Russo I.M."/>
            <person name="Gopalakrishnan S."/>
            <person name="Rakotoarivelo A."/>
            <person name="Olsen R.A."/>
            <person name="Prost S."/>
            <person name="Tunstall T."/>
            <person name="Ryder O.A."/>
            <person name="Dalen L."/>
            <person name="Bruford M.W."/>
        </authorList>
    </citation>
    <scope>NUCLEOTIDE SEQUENCE [LARGE SCALE GENOMIC DNA]</scope>
    <source>
        <strain evidence="1">SBR-YM</strain>
        <tissue evidence="1">Skin</tissue>
    </source>
</reference>
<name>A0A7J7FDE9_DICBM</name>
<feature type="non-terminal residue" evidence="1">
    <location>
        <position position="1"/>
    </location>
</feature>
<protein>
    <submittedName>
        <fullName evidence="1">Uncharacterized protein</fullName>
    </submittedName>
</protein>
<evidence type="ECO:0000313" key="2">
    <source>
        <dbReference type="Proteomes" id="UP000551758"/>
    </source>
</evidence>
<accession>A0A7J7FDE9</accession>
<evidence type="ECO:0000313" key="1">
    <source>
        <dbReference type="EMBL" id="KAF5925987.1"/>
    </source>
</evidence>
<dbReference type="AlphaFoldDB" id="A0A7J7FDE9"/>
<dbReference type="EMBL" id="JACDTQ010000807">
    <property type="protein sequence ID" value="KAF5925987.1"/>
    <property type="molecule type" value="Genomic_DNA"/>
</dbReference>
<sequence length="202" mass="22502">IVPPLWDHLFSLDGLSGPPGSSWKPGRFHVLQTAFFCVCILIVYPHIPLENFTAAVPGHRFWVHILDIDTVSANGTEILSQDARPRISIPLDSNLRPEKCRRFLHPRWQFLHMNGTFSETTELDTEPCVDGWVPGMWISITKISGSIPIYGCPAAGRSGIWPSFRQVSVTSLWEVLCPDRVPSEGGSQPLLSPKHVSHEGTE</sequence>
<feature type="non-terminal residue" evidence="1">
    <location>
        <position position="202"/>
    </location>
</feature>
<dbReference type="Proteomes" id="UP000551758">
    <property type="component" value="Unassembled WGS sequence"/>
</dbReference>
<comment type="caution">
    <text evidence="1">The sequence shown here is derived from an EMBL/GenBank/DDBJ whole genome shotgun (WGS) entry which is preliminary data.</text>
</comment>
<organism evidence="1 2">
    <name type="scientific">Diceros bicornis minor</name>
    <name type="common">South-central black rhinoceros</name>
    <dbReference type="NCBI Taxonomy" id="77932"/>
    <lineage>
        <taxon>Eukaryota</taxon>
        <taxon>Metazoa</taxon>
        <taxon>Chordata</taxon>
        <taxon>Craniata</taxon>
        <taxon>Vertebrata</taxon>
        <taxon>Euteleostomi</taxon>
        <taxon>Mammalia</taxon>
        <taxon>Eutheria</taxon>
        <taxon>Laurasiatheria</taxon>
        <taxon>Perissodactyla</taxon>
        <taxon>Rhinocerotidae</taxon>
        <taxon>Diceros</taxon>
    </lineage>
</organism>
<keyword evidence="2" id="KW-1185">Reference proteome</keyword>